<dbReference type="AlphaFoldDB" id="A0A2P8DNC8"/>
<evidence type="ECO:0000256" key="3">
    <source>
        <dbReference type="ARBA" id="ARBA00022553"/>
    </source>
</evidence>
<protein>
    <recommendedName>
        <fullName evidence="2">histidine kinase</fullName>
        <ecNumber evidence="2">2.7.13.3</ecNumber>
    </recommendedName>
</protein>
<dbReference type="InterPro" id="IPR036890">
    <property type="entry name" value="HATPase_C_sf"/>
</dbReference>
<dbReference type="SUPFAM" id="SSF55874">
    <property type="entry name" value="ATPase domain of HSP90 chaperone/DNA topoisomerase II/histidine kinase"/>
    <property type="match status" value="1"/>
</dbReference>
<feature type="region of interest" description="Disordered" evidence="9">
    <location>
        <begin position="1"/>
        <end position="21"/>
    </location>
</feature>
<evidence type="ECO:0000256" key="1">
    <source>
        <dbReference type="ARBA" id="ARBA00000085"/>
    </source>
</evidence>
<dbReference type="InterPro" id="IPR050482">
    <property type="entry name" value="Sensor_HK_TwoCompSys"/>
</dbReference>
<dbReference type="GO" id="GO:0000155">
    <property type="term" value="F:phosphorelay sensor kinase activity"/>
    <property type="evidence" value="ECO:0007669"/>
    <property type="project" value="InterPro"/>
</dbReference>
<feature type="compositionally biased region" description="Low complexity" evidence="9">
    <location>
        <begin position="1"/>
        <end position="10"/>
    </location>
</feature>
<feature type="transmembrane region" description="Helical" evidence="10">
    <location>
        <begin position="168"/>
        <end position="185"/>
    </location>
</feature>
<evidence type="ECO:0000313" key="13">
    <source>
        <dbReference type="Proteomes" id="UP000243528"/>
    </source>
</evidence>
<evidence type="ECO:0000259" key="11">
    <source>
        <dbReference type="Pfam" id="PF07730"/>
    </source>
</evidence>
<evidence type="ECO:0000313" key="12">
    <source>
        <dbReference type="EMBL" id="PSK98703.1"/>
    </source>
</evidence>
<dbReference type="GO" id="GO:0046983">
    <property type="term" value="F:protein dimerization activity"/>
    <property type="evidence" value="ECO:0007669"/>
    <property type="project" value="InterPro"/>
</dbReference>
<dbReference type="CDD" id="cd16917">
    <property type="entry name" value="HATPase_UhpB-NarQ-NarX-like"/>
    <property type="match status" value="1"/>
</dbReference>
<keyword evidence="7" id="KW-0067">ATP-binding</keyword>
<keyword evidence="5" id="KW-0547">Nucleotide-binding</keyword>
<organism evidence="12 13">
    <name type="scientific">Haloactinopolyspora alba</name>
    <dbReference type="NCBI Taxonomy" id="648780"/>
    <lineage>
        <taxon>Bacteria</taxon>
        <taxon>Bacillati</taxon>
        <taxon>Actinomycetota</taxon>
        <taxon>Actinomycetes</taxon>
        <taxon>Jiangellales</taxon>
        <taxon>Jiangellaceae</taxon>
        <taxon>Haloactinopolyspora</taxon>
    </lineage>
</organism>
<evidence type="ECO:0000256" key="5">
    <source>
        <dbReference type="ARBA" id="ARBA00022741"/>
    </source>
</evidence>
<dbReference type="GO" id="GO:0016020">
    <property type="term" value="C:membrane"/>
    <property type="evidence" value="ECO:0007669"/>
    <property type="project" value="InterPro"/>
</dbReference>
<dbReference type="EMBL" id="PYGE01000019">
    <property type="protein sequence ID" value="PSK98703.1"/>
    <property type="molecule type" value="Genomic_DNA"/>
</dbReference>
<keyword evidence="10" id="KW-0472">Membrane</keyword>
<reference evidence="12 13" key="1">
    <citation type="submission" date="2018-03" db="EMBL/GenBank/DDBJ databases">
        <title>Genomic Encyclopedia of Archaeal and Bacterial Type Strains, Phase II (KMG-II): from individual species to whole genera.</title>
        <authorList>
            <person name="Goeker M."/>
        </authorList>
    </citation>
    <scope>NUCLEOTIDE SEQUENCE [LARGE SCALE GENOMIC DNA]</scope>
    <source>
        <strain evidence="12 13">DSM 45211</strain>
    </source>
</reference>
<name>A0A2P8DNC8_9ACTN</name>
<evidence type="ECO:0000256" key="2">
    <source>
        <dbReference type="ARBA" id="ARBA00012438"/>
    </source>
</evidence>
<dbReference type="Gene3D" id="1.20.5.1930">
    <property type="match status" value="1"/>
</dbReference>
<dbReference type="PANTHER" id="PTHR24421">
    <property type="entry name" value="NITRATE/NITRITE SENSOR PROTEIN NARX-RELATED"/>
    <property type="match status" value="1"/>
</dbReference>
<keyword evidence="8" id="KW-0902">Two-component regulatory system</keyword>
<evidence type="ECO:0000256" key="10">
    <source>
        <dbReference type="SAM" id="Phobius"/>
    </source>
</evidence>
<dbReference type="PANTHER" id="PTHR24421:SF10">
    <property type="entry name" value="NITRATE_NITRITE SENSOR PROTEIN NARQ"/>
    <property type="match status" value="1"/>
</dbReference>
<keyword evidence="3" id="KW-0597">Phosphoprotein</keyword>
<dbReference type="Pfam" id="PF07730">
    <property type="entry name" value="HisKA_3"/>
    <property type="match status" value="1"/>
</dbReference>
<sequence length="427" mass="45215">MTPSAAPSTGGSSGGSADPEFPALLPGLLRSDPGDVDLGRPARRSPRDWAVDTVAFLLAVGIGLIGYDTALVNNDPPEVVQLLDLVGGGLACIALWWRRSRPIELSVVCALLSAGLTSVAGAAAVALFTVAVHRRFVVAAGVATLNAVSGASFYALYPEETTSWPESVALTVLFVAVVTVWGMFVRARRQLVLSLRARAHQAEAESALRVERARHLERERIAREMHDVLAHRISLLSVHAGALEYRPDAPREDVARAAGVIRASAHQALQDLREVIGVLRTQPGDDAHGSDPERPQPTLADVRTLVDESRQAGMRVTLADGRADDTEPPQAVGRCAYRVVQEGLTNARKHADGASVRVRLDGAEGSGLDIEISNKPPVGSAAPDRIPGAGSGLVGLAERVELTGGRLQHGHTPGGDFRLHAWLPWPA</sequence>
<evidence type="ECO:0000256" key="6">
    <source>
        <dbReference type="ARBA" id="ARBA00022777"/>
    </source>
</evidence>
<dbReference type="InterPro" id="IPR011712">
    <property type="entry name" value="Sig_transdc_His_kin_sub3_dim/P"/>
</dbReference>
<accession>A0A2P8DNC8</accession>
<comment type="caution">
    <text evidence="12">The sequence shown here is derived from an EMBL/GenBank/DDBJ whole genome shotgun (WGS) entry which is preliminary data.</text>
</comment>
<feature type="domain" description="Signal transduction histidine kinase subgroup 3 dimerisation and phosphoacceptor" evidence="11">
    <location>
        <begin position="217"/>
        <end position="282"/>
    </location>
</feature>
<dbReference type="OrthoDB" id="227596at2"/>
<keyword evidence="10" id="KW-1133">Transmembrane helix</keyword>
<keyword evidence="6 12" id="KW-0418">Kinase</keyword>
<evidence type="ECO:0000256" key="8">
    <source>
        <dbReference type="ARBA" id="ARBA00023012"/>
    </source>
</evidence>
<gene>
    <name evidence="12" type="ORF">CLV30_11986</name>
</gene>
<proteinExistence type="predicted"/>
<evidence type="ECO:0000256" key="9">
    <source>
        <dbReference type="SAM" id="MobiDB-lite"/>
    </source>
</evidence>
<feature type="transmembrane region" description="Helical" evidence="10">
    <location>
        <begin position="109"/>
        <end position="130"/>
    </location>
</feature>
<dbReference type="Proteomes" id="UP000243528">
    <property type="component" value="Unassembled WGS sequence"/>
</dbReference>
<keyword evidence="13" id="KW-1185">Reference proteome</keyword>
<keyword evidence="4" id="KW-0808">Transferase</keyword>
<comment type="catalytic activity">
    <reaction evidence="1">
        <text>ATP + protein L-histidine = ADP + protein N-phospho-L-histidine.</text>
        <dbReference type="EC" id="2.7.13.3"/>
    </reaction>
</comment>
<evidence type="ECO:0000256" key="7">
    <source>
        <dbReference type="ARBA" id="ARBA00022840"/>
    </source>
</evidence>
<evidence type="ECO:0000256" key="4">
    <source>
        <dbReference type="ARBA" id="ARBA00022679"/>
    </source>
</evidence>
<dbReference type="EC" id="2.7.13.3" evidence="2"/>
<feature type="transmembrane region" description="Helical" evidence="10">
    <location>
        <begin position="49"/>
        <end position="67"/>
    </location>
</feature>
<feature type="transmembrane region" description="Helical" evidence="10">
    <location>
        <begin position="79"/>
        <end position="97"/>
    </location>
</feature>
<keyword evidence="10" id="KW-0812">Transmembrane</keyword>
<dbReference type="Gene3D" id="3.30.565.10">
    <property type="entry name" value="Histidine kinase-like ATPase, C-terminal domain"/>
    <property type="match status" value="1"/>
</dbReference>
<dbReference type="GO" id="GO:0005524">
    <property type="term" value="F:ATP binding"/>
    <property type="evidence" value="ECO:0007669"/>
    <property type="project" value="UniProtKB-KW"/>
</dbReference>
<feature type="transmembrane region" description="Helical" evidence="10">
    <location>
        <begin position="136"/>
        <end position="156"/>
    </location>
</feature>
<dbReference type="RefSeq" id="WP_106539177.1">
    <property type="nucleotide sequence ID" value="NZ_PYGE01000019.1"/>
</dbReference>